<accession>C1MVA8</accession>
<dbReference type="OrthoDB" id="547828at2759"/>
<evidence type="ECO:0000256" key="1">
    <source>
        <dbReference type="SAM" id="MobiDB-lite"/>
    </source>
</evidence>
<dbReference type="KEGG" id="mpp:MICPUCDRAFT_45626"/>
<dbReference type="RefSeq" id="XP_003059634.1">
    <property type="nucleotide sequence ID" value="XM_003059588.1"/>
</dbReference>
<protein>
    <submittedName>
        <fullName evidence="2">Predicted protein</fullName>
    </submittedName>
</protein>
<gene>
    <name evidence="2" type="ORF">MICPUCDRAFT_45626</name>
</gene>
<reference evidence="2 3" key="1">
    <citation type="journal article" date="2009" name="Science">
        <title>Green evolution and dynamic adaptations revealed by genomes of the marine picoeukaryotes Micromonas.</title>
        <authorList>
            <person name="Worden A.Z."/>
            <person name="Lee J.H."/>
            <person name="Mock T."/>
            <person name="Rouze P."/>
            <person name="Simmons M.P."/>
            <person name="Aerts A.L."/>
            <person name="Allen A.E."/>
            <person name="Cuvelier M.L."/>
            <person name="Derelle E."/>
            <person name="Everett M.V."/>
            <person name="Foulon E."/>
            <person name="Grimwood J."/>
            <person name="Gundlach H."/>
            <person name="Henrissat B."/>
            <person name="Napoli C."/>
            <person name="McDonald S.M."/>
            <person name="Parker M.S."/>
            <person name="Rombauts S."/>
            <person name="Salamov A."/>
            <person name="Von Dassow P."/>
            <person name="Badger J.H."/>
            <person name="Coutinho P.M."/>
            <person name="Demir E."/>
            <person name="Dubchak I."/>
            <person name="Gentemann C."/>
            <person name="Eikrem W."/>
            <person name="Gready J.E."/>
            <person name="John U."/>
            <person name="Lanier W."/>
            <person name="Lindquist E.A."/>
            <person name="Lucas S."/>
            <person name="Mayer K.F."/>
            <person name="Moreau H."/>
            <person name="Not F."/>
            <person name="Otillar R."/>
            <person name="Panaud O."/>
            <person name="Pangilinan J."/>
            <person name="Paulsen I."/>
            <person name="Piegu B."/>
            <person name="Poliakov A."/>
            <person name="Robbens S."/>
            <person name="Schmutz J."/>
            <person name="Toulza E."/>
            <person name="Wyss T."/>
            <person name="Zelensky A."/>
            <person name="Zhou K."/>
            <person name="Armbrust E.V."/>
            <person name="Bhattacharya D."/>
            <person name="Goodenough U.W."/>
            <person name="Van de Peer Y."/>
            <person name="Grigoriev I.V."/>
        </authorList>
    </citation>
    <scope>NUCLEOTIDE SEQUENCE [LARGE SCALE GENOMIC DNA]</scope>
    <source>
        <strain evidence="2 3">CCMP1545</strain>
    </source>
</reference>
<dbReference type="AlphaFoldDB" id="C1MVA8"/>
<evidence type="ECO:0000313" key="2">
    <source>
        <dbReference type="EMBL" id="EEH56766.1"/>
    </source>
</evidence>
<dbReference type="GeneID" id="9684783"/>
<evidence type="ECO:0000313" key="3">
    <source>
        <dbReference type="Proteomes" id="UP000001876"/>
    </source>
</evidence>
<dbReference type="EMBL" id="GG663740">
    <property type="protein sequence ID" value="EEH56766.1"/>
    <property type="molecule type" value="Genomic_DNA"/>
</dbReference>
<name>C1MVA8_MICPC</name>
<dbReference type="Proteomes" id="UP000001876">
    <property type="component" value="Unassembled WGS sequence"/>
</dbReference>
<dbReference type="eggNOG" id="ENOG502SGVJ">
    <property type="taxonomic scope" value="Eukaryota"/>
</dbReference>
<proteinExistence type="predicted"/>
<feature type="region of interest" description="Disordered" evidence="1">
    <location>
        <begin position="1"/>
        <end position="39"/>
    </location>
</feature>
<keyword evidence="3" id="KW-1185">Reference proteome</keyword>
<sequence length="213" mass="23131">MFAVTTSVAAPVRPPRDRRPFASRARANPRPRKDGADGADVYIGKGRWVKDDPKKYAGRDDWFTGGWPGGEVGLKESFIQEPIEVDSGPTSNWAKLPEEFDGEDTVYVGKGKYLKADAKAFAGRDNLVTGGWAGGEVGLKLDKARKLKAGDYVAIKGSGGNFFQRLFSADDTRKTGTVKKVDIKASGKVTVSVAVLPFDNVEEFSDDQLEIID</sequence>
<dbReference type="OMA" id="WFTGGWP"/>
<organism evidence="3">
    <name type="scientific">Micromonas pusilla (strain CCMP1545)</name>
    <name type="common">Picoplanktonic green alga</name>
    <dbReference type="NCBI Taxonomy" id="564608"/>
    <lineage>
        <taxon>Eukaryota</taxon>
        <taxon>Viridiplantae</taxon>
        <taxon>Chlorophyta</taxon>
        <taxon>Mamiellophyceae</taxon>
        <taxon>Mamiellales</taxon>
        <taxon>Mamiellaceae</taxon>
        <taxon>Micromonas</taxon>
    </lineage>
</organism>